<name>A0AA87ANZ9_9BACL</name>
<protein>
    <submittedName>
        <fullName evidence="1">Uncharacterized protein</fullName>
    </submittedName>
</protein>
<reference evidence="1 2" key="1">
    <citation type="submission" date="2011-03" db="EMBL/GenBank/DDBJ databases">
        <title>The Genome Sequence of Gemella haemolysans M341.</title>
        <authorList>
            <consortium name="The Broad Institute Genome Sequencing Platform"/>
            <consortium name="The Broad Institute Genome Sequencing Center for Infectious Disease"/>
            <person name="Earl A."/>
            <person name="Ward D."/>
            <person name="Feldgarden M."/>
            <person name="Gevers D."/>
            <person name="Sibley C.D."/>
            <person name="Field T.R."/>
            <person name="Grinwis M."/>
            <person name="Eshaghurshan C.S."/>
            <person name="Surette M.G."/>
            <person name="Young S.K."/>
            <person name="Zeng Q."/>
            <person name="Gargeya S."/>
            <person name="Fitzgerald M."/>
            <person name="Haas B."/>
            <person name="Abouelleil A."/>
            <person name="Alvarado L."/>
            <person name="Arachchi H.M."/>
            <person name="Berlin A."/>
            <person name="Brown A."/>
            <person name="Chapman S.B."/>
            <person name="Chen Z."/>
            <person name="Dunbar C."/>
            <person name="Freedman E."/>
            <person name="Gearin G."/>
            <person name="Gellesch M."/>
            <person name="Goldberg J."/>
            <person name="Griggs A."/>
            <person name="Gujja S."/>
            <person name="Heilman E.R."/>
            <person name="Heiman D."/>
            <person name="Howarth C."/>
            <person name="Larson L."/>
            <person name="Lui A."/>
            <person name="MacDonald P.J.P."/>
            <person name="Mehta T."/>
            <person name="Montmayeur A."/>
            <person name="Murphy C."/>
            <person name="Neiman D."/>
            <person name="Pearson M."/>
            <person name="Priest M."/>
            <person name="Roberts A."/>
            <person name="Saif S."/>
            <person name="Shea T."/>
            <person name="Shenoy N."/>
            <person name="Sisk P."/>
            <person name="Stolte C."/>
            <person name="Sykes S."/>
            <person name="White J."/>
            <person name="Yandava C."/>
            <person name="Wortman J."/>
            <person name="Nusbaum C."/>
            <person name="Birren B."/>
        </authorList>
    </citation>
    <scope>NUCLEOTIDE SEQUENCE [LARGE SCALE GENOMIC DNA]</scope>
    <source>
        <strain evidence="1 2">M341</strain>
    </source>
</reference>
<organism evidence="1 2">
    <name type="scientific">Gemella haemolysans M341</name>
    <dbReference type="NCBI Taxonomy" id="562981"/>
    <lineage>
        <taxon>Bacteria</taxon>
        <taxon>Bacillati</taxon>
        <taxon>Bacillota</taxon>
        <taxon>Bacilli</taxon>
        <taxon>Bacillales</taxon>
        <taxon>Gemellaceae</taxon>
        <taxon>Gemella</taxon>
    </lineage>
</organism>
<accession>A0AA87ANZ9</accession>
<dbReference type="RefSeq" id="WP_003148038.1">
    <property type="nucleotide sequence ID" value="NZ_GL883586.1"/>
</dbReference>
<comment type="caution">
    <text evidence="1">The sequence shown here is derived from an EMBL/GenBank/DDBJ whole genome shotgun (WGS) entry which is preliminary data.</text>
</comment>
<dbReference type="Proteomes" id="UP000004773">
    <property type="component" value="Unassembled WGS sequence"/>
</dbReference>
<proteinExistence type="predicted"/>
<dbReference type="AlphaFoldDB" id="A0AA87ANZ9"/>
<evidence type="ECO:0000313" key="2">
    <source>
        <dbReference type="Proteomes" id="UP000004773"/>
    </source>
</evidence>
<gene>
    <name evidence="1" type="ORF">HMPREF0428_01857</name>
</gene>
<evidence type="ECO:0000313" key="1">
    <source>
        <dbReference type="EMBL" id="EGF86055.1"/>
    </source>
</evidence>
<sequence length="92" mass="11169">MKEEDFYNAYKDKLENPDDWVERPDLKIFLKMEGSHKKFNDWLIEIESLEDNYLYIQGTLATNETYNKVRIYNYINAKRSVNKREKRLKKGA</sequence>
<dbReference type="EMBL" id="ACRO01000047">
    <property type="protein sequence ID" value="EGF86055.1"/>
    <property type="molecule type" value="Genomic_DNA"/>
</dbReference>